<dbReference type="RefSeq" id="WP_238229625.1">
    <property type="nucleotide sequence ID" value="NZ_BPQO01000004.1"/>
</dbReference>
<organism evidence="8 9">
    <name type="scientific">Methylobacterium hispanicum</name>
    <dbReference type="NCBI Taxonomy" id="270350"/>
    <lineage>
        <taxon>Bacteria</taxon>
        <taxon>Pseudomonadati</taxon>
        <taxon>Pseudomonadota</taxon>
        <taxon>Alphaproteobacteria</taxon>
        <taxon>Hyphomicrobiales</taxon>
        <taxon>Methylobacteriaceae</taxon>
        <taxon>Methylobacterium</taxon>
    </lineage>
</organism>
<proteinExistence type="inferred from homology"/>
<dbReference type="EMBL" id="BPQO01000004">
    <property type="protein sequence ID" value="GJD87627.1"/>
    <property type="molecule type" value="Genomic_DNA"/>
</dbReference>
<reference evidence="8" key="1">
    <citation type="journal article" date="2016" name="Front. Microbiol.">
        <title>Genome Sequence of the Piezophilic, Mesophilic Sulfate-Reducing Bacterium Desulfovibrio indicus J2T.</title>
        <authorList>
            <person name="Cao J."/>
            <person name="Maignien L."/>
            <person name="Shao Z."/>
            <person name="Alain K."/>
            <person name="Jebbar M."/>
        </authorList>
    </citation>
    <scope>NUCLEOTIDE SEQUENCE</scope>
    <source>
        <strain evidence="8">DSM 16372</strain>
    </source>
</reference>
<keyword evidence="3" id="KW-0472">Membrane</keyword>
<evidence type="ECO:0000313" key="8">
    <source>
        <dbReference type="EMBL" id="GJD87627.1"/>
    </source>
</evidence>
<evidence type="ECO:0000256" key="2">
    <source>
        <dbReference type="ARBA" id="ARBA00022729"/>
    </source>
</evidence>
<feature type="signal peptide" evidence="6">
    <location>
        <begin position="1"/>
        <end position="22"/>
    </location>
</feature>
<evidence type="ECO:0000256" key="1">
    <source>
        <dbReference type="ARBA" id="ARBA00004442"/>
    </source>
</evidence>
<dbReference type="GO" id="GO:0009279">
    <property type="term" value="C:cell outer membrane"/>
    <property type="evidence" value="ECO:0007669"/>
    <property type="project" value="UniProtKB-SubCell"/>
</dbReference>
<dbReference type="PANTHER" id="PTHR34001:SF3">
    <property type="entry name" value="BLL7405 PROTEIN"/>
    <property type="match status" value="1"/>
</dbReference>
<sequence>MKAFLRSVTAAAAFAATLPAFAADLGTPVPEVPMDAPTVAVAPPVVERVAPRVSGLIDWSGAYIGFQVGGAFAAKPDIGNDPITRSLLTNGREYSGFTGGGHVGFDYQVGSVVFGGIGDINYVDLRDRVSGPVSLVQNGRATIYNVTGTAGLEIDGTVRARLGFAGLDMPILPYVTGGLALGNGFGNFRLVGTDPATGAALNQNLRDSRTNLGYAVGGGLDYAFTDNIRARVEYLYTDLSQARYFQRLSGGVDAGGSYSKVQGGLSYRW</sequence>
<dbReference type="InterPro" id="IPR027385">
    <property type="entry name" value="Beta-barrel_OMP"/>
</dbReference>
<keyword evidence="9" id="KW-1185">Reference proteome</keyword>
<evidence type="ECO:0000256" key="4">
    <source>
        <dbReference type="ARBA" id="ARBA00023237"/>
    </source>
</evidence>
<evidence type="ECO:0000256" key="3">
    <source>
        <dbReference type="ARBA" id="ARBA00023136"/>
    </source>
</evidence>
<dbReference type="PANTHER" id="PTHR34001">
    <property type="entry name" value="BLL7405 PROTEIN"/>
    <property type="match status" value="1"/>
</dbReference>
<evidence type="ECO:0000259" key="7">
    <source>
        <dbReference type="Pfam" id="PF13505"/>
    </source>
</evidence>
<feature type="domain" description="Outer membrane protein beta-barrel" evidence="7">
    <location>
        <begin position="58"/>
        <end position="268"/>
    </location>
</feature>
<evidence type="ECO:0000256" key="6">
    <source>
        <dbReference type="SAM" id="SignalP"/>
    </source>
</evidence>
<name>A0AAV4ZHE6_9HYPH</name>
<comment type="caution">
    <text evidence="8">The sequence shown here is derived from an EMBL/GenBank/DDBJ whole genome shotgun (WGS) entry which is preliminary data.</text>
</comment>
<evidence type="ECO:0000256" key="5">
    <source>
        <dbReference type="ARBA" id="ARBA00038306"/>
    </source>
</evidence>
<protein>
    <recommendedName>
        <fullName evidence="7">Outer membrane protein beta-barrel domain-containing protein</fullName>
    </recommendedName>
</protein>
<accession>A0AAV4ZHE6</accession>
<keyword evidence="4" id="KW-0998">Cell outer membrane</keyword>
<reference evidence="8" key="2">
    <citation type="submission" date="2021-08" db="EMBL/GenBank/DDBJ databases">
        <authorList>
            <person name="Tani A."/>
            <person name="Ola A."/>
            <person name="Ogura Y."/>
            <person name="Katsura K."/>
            <person name="Hayashi T."/>
        </authorList>
    </citation>
    <scope>NUCLEOTIDE SEQUENCE</scope>
    <source>
        <strain evidence="8">DSM 16372</strain>
    </source>
</reference>
<comment type="subcellular location">
    <subcellularLocation>
        <location evidence="1">Cell outer membrane</location>
    </subcellularLocation>
</comment>
<gene>
    <name evidence="8" type="ORF">BHAOGJBA_1132</name>
</gene>
<dbReference type="Proteomes" id="UP001055247">
    <property type="component" value="Unassembled WGS sequence"/>
</dbReference>
<dbReference type="AlphaFoldDB" id="A0AAV4ZHE6"/>
<feature type="chain" id="PRO_5043786376" description="Outer membrane protein beta-barrel domain-containing protein" evidence="6">
    <location>
        <begin position="23"/>
        <end position="269"/>
    </location>
</feature>
<dbReference type="Gene3D" id="2.40.160.20">
    <property type="match status" value="1"/>
</dbReference>
<dbReference type="InterPro" id="IPR011250">
    <property type="entry name" value="OMP/PagP_B-barrel"/>
</dbReference>
<keyword evidence="2 6" id="KW-0732">Signal</keyword>
<dbReference type="SUPFAM" id="SSF56925">
    <property type="entry name" value="OMPA-like"/>
    <property type="match status" value="1"/>
</dbReference>
<dbReference type="InterPro" id="IPR051692">
    <property type="entry name" value="OMP-like"/>
</dbReference>
<dbReference type="Pfam" id="PF13505">
    <property type="entry name" value="OMP_b-brl"/>
    <property type="match status" value="1"/>
</dbReference>
<comment type="similarity">
    <text evidence="5">Belongs to the Omp25/RopB family.</text>
</comment>
<evidence type="ECO:0000313" key="9">
    <source>
        <dbReference type="Proteomes" id="UP001055247"/>
    </source>
</evidence>